<evidence type="ECO:0000313" key="3">
    <source>
        <dbReference type="Proteomes" id="UP000824211"/>
    </source>
</evidence>
<gene>
    <name evidence="2" type="ORF">H9771_00105</name>
</gene>
<reference evidence="2" key="2">
    <citation type="submission" date="2021-04" db="EMBL/GenBank/DDBJ databases">
        <authorList>
            <person name="Gilroy R."/>
        </authorList>
    </citation>
    <scope>NUCLEOTIDE SEQUENCE</scope>
    <source>
        <strain evidence="2">ChiHjej9B8-13557</strain>
    </source>
</reference>
<dbReference type="Gene3D" id="3.40.220.10">
    <property type="entry name" value="Leucine Aminopeptidase, subunit E, domain 1"/>
    <property type="match status" value="1"/>
</dbReference>
<sequence length="183" mass="19669">MYGSVSIRTMDITTADVECIVNAANSSLLGGGGVDGAIHRAAGPDLLRECRALHGCKTGEAKITGGYCLQARYVIHTVGPVYTGAPRDAELLRSCYWNSLELARAHGIRSIAFPAISTGVYGYPLRPATEIACQTVADWLSAHPDSPMAVLFACFDDRTSDVYREVWGKLGGNYVSERRSDPV</sequence>
<organism evidence="2 3">
    <name type="scientific">Candidatus Faecalibacterium faecipullorum</name>
    <dbReference type="NCBI Taxonomy" id="2838578"/>
    <lineage>
        <taxon>Bacteria</taxon>
        <taxon>Bacillati</taxon>
        <taxon>Bacillota</taxon>
        <taxon>Clostridia</taxon>
        <taxon>Eubacteriales</taxon>
        <taxon>Oscillospiraceae</taxon>
        <taxon>Faecalibacterium</taxon>
    </lineage>
</organism>
<evidence type="ECO:0000259" key="1">
    <source>
        <dbReference type="PROSITE" id="PS51154"/>
    </source>
</evidence>
<dbReference type="PANTHER" id="PTHR11106">
    <property type="entry name" value="GANGLIOSIDE INDUCED DIFFERENTIATION ASSOCIATED PROTEIN 2-RELATED"/>
    <property type="match status" value="1"/>
</dbReference>
<dbReference type="PROSITE" id="PS51154">
    <property type="entry name" value="MACRO"/>
    <property type="match status" value="1"/>
</dbReference>
<evidence type="ECO:0000313" key="2">
    <source>
        <dbReference type="EMBL" id="HJB58065.1"/>
    </source>
</evidence>
<comment type="caution">
    <text evidence="2">The sequence shown here is derived from an EMBL/GenBank/DDBJ whole genome shotgun (WGS) entry which is preliminary data.</text>
</comment>
<accession>A0A9D2S785</accession>
<dbReference type="SMART" id="SM00506">
    <property type="entry name" value="A1pp"/>
    <property type="match status" value="1"/>
</dbReference>
<dbReference type="EMBL" id="DWXX01000002">
    <property type="protein sequence ID" value="HJB58065.1"/>
    <property type="molecule type" value="Genomic_DNA"/>
</dbReference>
<dbReference type="SUPFAM" id="SSF52949">
    <property type="entry name" value="Macro domain-like"/>
    <property type="match status" value="1"/>
</dbReference>
<dbReference type="Proteomes" id="UP000824211">
    <property type="component" value="Unassembled WGS sequence"/>
</dbReference>
<protein>
    <submittedName>
        <fullName evidence="2">O-acetyl-ADP-ribose deacetylase</fullName>
    </submittedName>
</protein>
<dbReference type="PANTHER" id="PTHR11106:SF27">
    <property type="entry name" value="MACRO DOMAIN-CONTAINING PROTEIN"/>
    <property type="match status" value="1"/>
</dbReference>
<proteinExistence type="predicted"/>
<dbReference type="AlphaFoldDB" id="A0A9D2S785"/>
<dbReference type="CDD" id="cd02908">
    <property type="entry name" value="Macro_OAADPr_deacetylase"/>
    <property type="match status" value="1"/>
</dbReference>
<dbReference type="InterPro" id="IPR002589">
    <property type="entry name" value="Macro_dom"/>
</dbReference>
<reference evidence="2" key="1">
    <citation type="journal article" date="2021" name="PeerJ">
        <title>Extensive microbial diversity within the chicken gut microbiome revealed by metagenomics and culture.</title>
        <authorList>
            <person name="Gilroy R."/>
            <person name="Ravi A."/>
            <person name="Getino M."/>
            <person name="Pursley I."/>
            <person name="Horton D.L."/>
            <person name="Alikhan N.F."/>
            <person name="Baker D."/>
            <person name="Gharbi K."/>
            <person name="Hall N."/>
            <person name="Watson M."/>
            <person name="Adriaenssens E.M."/>
            <person name="Foster-Nyarko E."/>
            <person name="Jarju S."/>
            <person name="Secka A."/>
            <person name="Antonio M."/>
            <person name="Oren A."/>
            <person name="Chaudhuri R.R."/>
            <person name="La Ragione R."/>
            <person name="Hildebrand F."/>
            <person name="Pallen M.J."/>
        </authorList>
    </citation>
    <scope>NUCLEOTIDE SEQUENCE</scope>
    <source>
        <strain evidence="2">ChiHjej9B8-13557</strain>
    </source>
</reference>
<dbReference type="Pfam" id="PF01661">
    <property type="entry name" value="Macro"/>
    <property type="match status" value="1"/>
</dbReference>
<dbReference type="NCBIfam" id="NF001664">
    <property type="entry name" value="PRK00431.1-6"/>
    <property type="match status" value="1"/>
</dbReference>
<dbReference type="InterPro" id="IPR043472">
    <property type="entry name" value="Macro_dom-like"/>
</dbReference>
<name>A0A9D2S785_9FIRM</name>
<feature type="domain" description="Macro" evidence="1">
    <location>
        <begin position="1"/>
        <end position="171"/>
    </location>
</feature>